<proteinExistence type="predicted"/>
<dbReference type="Pfam" id="PF16815">
    <property type="entry name" value="HRI1"/>
    <property type="match status" value="1"/>
</dbReference>
<dbReference type="EMBL" id="ML213607">
    <property type="protein sequence ID" value="TFK37599.1"/>
    <property type="molecule type" value="Genomic_DNA"/>
</dbReference>
<evidence type="ECO:0000256" key="1">
    <source>
        <dbReference type="SAM" id="SignalP"/>
    </source>
</evidence>
<keyword evidence="3" id="KW-1185">Reference proteome</keyword>
<gene>
    <name evidence="2" type="ORF">BDQ12DRAFT_147656</name>
</gene>
<feature type="signal peptide" evidence="1">
    <location>
        <begin position="1"/>
        <end position="22"/>
    </location>
</feature>
<dbReference type="Proteomes" id="UP000308652">
    <property type="component" value="Unassembled WGS sequence"/>
</dbReference>
<organism evidence="2 3">
    <name type="scientific">Crucibulum laeve</name>
    <dbReference type="NCBI Taxonomy" id="68775"/>
    <lineage>
        <taxon>Eukaryota</taxon>
        <taxon>Fungi</taxon>
        <taxon>Dikarya</taxon>
        <taxon>Basidiomycota</taxon>
        <taxon>Agaricomycotina</taxon>
        <taxon>Agaricomycetes</taxon>
        <taxon>Agaricomycetidae</taxon>
        <taxon>Agaricales</taxon>
        <taxon>Agaricineae</taxon>
        <taxon>Nidulariaceae</taxon>
        <taxon>Crucibulum</taxon>
    </lineage>
</organism>
<evidence type="ECO:0008006" key="4">
    <source>
        <dbReference type="Google" id="ProtNLM"/>
    </source>
</evidence>
<name>A0A5C3LWJ8_9AGAR</name>
<dbReference type="InterPro" id="IPR043047">
    <property type="entry name" value="Hri1_N_sf"/>
</dbReference>
<reference evidence="2 3" key="1">
    <citation type="journal article" date="2019" name="Nat. Ecol. Evol.">
        <title>Megaphylogeny resolves global patterns of mushroom evolution.</title>
        <authorList>
            <person name="Varga T."/>
            <person name="Krizsan K."/>
            <person name="Foldi C."/>
            <person name="Dima B."/>
            <person name="Sanchez-Garcia M."/>
            <person name="Sanchez-Ramirez S."/>
            <person name="Szollosi G.J."/>
            <person name="Szarkandi J.G."/>
            <person name="Papp V."/>
            <person name="Albert L."/>
            <person name="Andreopoulos W."/>
            <person name="Angelini C."/>
            <person name="Antonin V."/>
            <person name="Barry K.W."/>
            <person name="Bougher N.L."/>
            <person name="Buchanan P."/>
            <person name="Buyck B."/>
            <person name="Bense V."/>
            <person name="Catcheside P."/>
            <person name="Chovatia M."/>
            <person name="Cooper J."/>
            <person name="Damon W."/>
            <person name="Desjardin D."/>
            <person name="Finy P."/>
            <person name="Geml J."/>
            <person name="Haridas S."/>
            <person name="Hughes K."/>
            <person name="Justo A."/>
            <person name="Karasinski D."/>
            <person name="Kautmanova I."/>
            <person name="Kiss B."/>
            <person name="Kocsube S."/>
            <person name="Kotiranta H."/>
            <person name="LaButti K.M."/>
            <person name="Lechner B.E."/>
            <person name="Liimatainen K."/>
            <person name="Lipzen A."/>
            <person name="Lukacs Z."/>
            <person name="Mihaltcheva S."/>
            <person name="Morgado L.N."/>
            <person name="Niskanen T."/>
            <person name="Noordeloos M.E."/>
            <person name="Ohm R.A."/>
            <person name="Ortiz-Santana B."/>
            <person name="Ovrebo C."/>
            <person name="Racz N."/>
            <person name="Riley R."/>
            <person name="Savchenko A."/>
            <person name="Shiryaev A."/>
            <person name="Soop K."/>
            <person name="Spirin V."/>
            <person name="Szebenyi C."/>
            <person name="Tomsovsky M."/>
            <person name="Tulloss R.E."/>
            <person name="Uehling J."/>
            <person name="Grigoriev I.V."/>
            <person name="Vagvolgyi C."/>
            <person name="Papp T."/>
            <person name="Martin F.M."/>
            <person name="Miettinen O."/>
            <person name="Hibbett D.S."/>
            <person name="Nagy L.G."/>
        </authorList>
    </citation>
    <scope>NUCLEOTIDE SEQUENCE [LARGE SCALE GENOMIC DNA]</scope>
    <source>
        <strain evidence="2 3">CBS 166.37</strain>
    </source>
</reference>
<evidence type="ECO:0000313" key="2">
    <source>
        <dbReference type="EMBL" id="TFK37599.1"/>
    </source>
</evidence>
<accession>A0A5C3LWJ8</accession>
<evidence type="ECO:0000313" key="3">
    <source>
        <dbReference type="Proteomes" id="UP000308652"/>
    </source>
</evidence>
<keyword evidence="1" id="KW-0732">Signal</keyword>
<dbReference type="AlphaFoldDB" id="A0A5C3LWJ8"/>
<dbReference type="Gene3D" id="2.40.128.320">
    <property type="entry name" value="Protein HRI1, N-terminal domain"/>
    <property type="match status" value="1"/>
</dbReference>
<dbReference type="OrthoDB" id="4045395at2759"/>
<protein>
    <recommendedName>
        <fullName evidence="4">Protein HRI1</fullName>
    </recommendedName>
</protein>
<dbReference type="STRING" id="68775.A0A5C3LWJ8"/>
<sequence length="179" mass="20165">MACKASWVLVVRAALEVPLVLLQMLDPGVVLQNASEVLDQGTCTQLPDGATLEIGEMINPETGKITPYEEIWEEEDLEEDARALFIKNAIGSAWYARVGRWQLAMGRMPKDNAFWAWQARRNKVEGSSNEAEDEWTLLYATPGVDRTTVKFLPKNIPEWQEGSAVEWNGELWDVIEKDG</sequence>
<feature type="chain" id="PRO_5023129804" description="Protein HRI1" evidence="1">
    <location>
        <begin position="23"/>
        <end position="179"/>
    </location>
</feature>
<dbReference type="InterPro" id="IPR031818">
    <property type="entry name" value="Hri1"/>
</dbReference>